<dbReference type="AlphaFoldDB" id="A0A1G9JGH2"/>
<dbReference type="Proteomes" id="UP000198510">
    <property type="component" value="Unassembled WGS sequence"/>
</dbReference>
<evidence type="ECO:0000313" key="11">
    <source>
        <dbReference type="Proteomes" id="UP000198510"/>
    </source>
</evidence>
<comment type="similarity">
    <text evidence="1 7">Belongs to the nitroreductase family.</text>
</comment>
<name>A0A1G9JGH2_9BACT</name>
<dbReference type="Gene3D" id="3.40.109.10">
    <property type="entry name" value="NADH Oxidase"/>
    <property type="match status" value="1"/>
</dbReference>
<evidence type="ECO:0000256" key="8">
    <source>
        <dbReference type="PIRSR" id="PIRSR000232-1"/>
    </source>
</evidence>
<accession>A0A1G9JGH2</accession>
<organism evidence="10 11">
    <name type="scientific">Catalinimonas alkaloidigena</name>
    <dbReference type="NCBI Taxonomy" id="1075417"/>
    <lineage>
        <taxon>Bacteria</taxon>
        <taxon>Pseudomonadati</taxon>
        <taxon>Bacteroidota</taxon>
        <taxon>Cytophagia</taxon>
        <taxon>Cytophagales</taxon>
        <taxon>Catalimonadaceae</taxon>
        <taxon>Catalinimonas</taxon>
    </lineage>
</organism>
<evidence type="ECO:0000313" key="10">
    <source>
        <dbReference type="EMBL" id="SDL36392.1"/>
    </source>
</evidence>
<dbReference type="PANTHER" id="PTHR43821:SF1">
    <property type="entry name" value="NAD(P)H NITROREDUCTASE YDJA-RELATED"/>
    <property type="match status" value="1"/>
</dbReference>
<keyword evidence="11" id="KW-1185">Reference proteome</keyword>
<evidence type="ECO:0000256" key="5">
    <source>
        <dbReference type="ARBA" id="ARBA00023002"/>
    </source>
</evidence>
<dbReference type="PANTHER" id="PTHR43821">
    <property type="entry name" value="NAD(P)H NITROREDUCTASE YDJA-RELATED"/>
    <property type="match status" value="1"/>
</dbReference>
<keyword evidence="2 7" id="KW-0285">Flavoprotein</keyword>
<dbReference type="InterPro" id="IPR029479">
    <property type="entry name" value="Nitroreductase"/>
</dbReference>
<protein>
    <recommendedName>
        <fullName evidence="7">Putative NAD(P)H nitroreductase</fullName>
        <ecNumber evidence="7">1.-.-.-</ecNumber>
    </recommendedName>
</protein>
<dbReference type="InterPro" id="IPR000415">
    <property type="entry name" value="Nitroreductase-like"/>
</dbReference>
<evidence type="ECO:0000256" key="6">
    <source>
        <dbReference type="ARBA" id="ARBA00023027"/>
    </source>
</evidence>
<dbReference type="GO" id="GO:0016491">
    <property type="term" value="F:oxidoreductase activity"/>
    <property type="evidence" value="ECO:0007669"/>
    <property type="project" value="UniProtKB-UniRule"/>
</dbReference>
<feature type="domain" description="Nitroreductase" evidence="9">
    <location>
        <begin position="13"/>
        <end position="164"/>
    </location>
</feature>
<evidence type="ECO:0000256" key="1">
    <source>
        <dbReference type="ARBA" id="ARBA00007118"/>
    </source>
</evidence>
<evidence type="ECO:0000256" key="2">
    <source>
        <dbReference type="ARBA" id="ARBA00022630"/>
    </source>
</evidence>
<evidence type="ECO:0000256" key="4">
    <source>
        <dbReference type="ARBA" id="ARBA00022857"/>
    </source>
</evidence>
<dbReference type="OrthoDB" id="9804207at2"/>
<dbReference type="EMBL" id="FNFO01000005">
    <property type="protein sequence ID" value="SDL36392.1"/>
    <property type="molecule type" value="Genomic_DNA"/>
</dbReference>
<dbReference type="RefSeq" id="WP_089683482.1">
    <property type="nucleotide sequence ID" value="NZ_FNFO01000005.1"/>
</dbReference>
<feature type="binding site" evidence="8">
    <location>
        <position position="47"/>
    </location>
    <ligand>
        <name>FMN</name>
        <dbReference type="ChEBI" id="CHEBI:58210"/>
        <note>ligand shared between dimeric partners</note>
    </ligand>
</feature>
<keyword evidence="4 7" id="KW-0521">NADP</keyword>
<keyword evidence="3 7" id="KW-0288">FMN</keyword>
<evidence type="ECO:0000259" key="9">
    <source>
        <dbReference type="Pfam" id="PF00881"/>
    </source>
</evidence>
<reference evidence="10 11" key="1">
    <citation type="submission" date="2016-10" db="EMBL/GenBank/DDBJ databases">
        <authorList>
            <person name="de Groot N.N."/>
        </authorList>
    </citation>
    <scope>NUCLEOTIDE SEQUENCE [LARGE SCALE GENOMIC DNA]</scope>
    <source>
        <strain evidence="10 11">DSM 25186</strain>
    </source>
</reference>
<dbReference type="CDD" id="cd02135">
    <property type="entry name" value="YdjA-like"/>
    <property type="match status" value="1"/>
</dbReference>
<keyword evidence="6 7" id="KW-0520">NAD</keyword>
<keyword evidence="5 7" id="KW-0560">Oxidoreductase</keyword>
<dbReference type="InterPro" id="IPR052530">
    <property type="entry name" value="NAD(P)H_nitroreductase"/>
</dbReference>
<dbReference type="PIRSF" id="PIRSF000232">
    <property type="entry name" value="YdjA"/>
    <property type="match status" value="1"/>
</dbReference>
<sequence length="186" mass="21342">MALPTPEQVNELIHERRSIFPKFYTGEPVDEAIIRQLLENANWAPTHKFTEPWRFQVFTGAALERIFTKMADMYPDKATKLLGMPEVVSHLIAIIMHRDPNQAIPEVEEIAAVSCAVQNMYLTATAYDLGAYWSTGNGTYSEVMKQYLGLGEHDRLMGFFFVGHHNMKNPKSIRKPIEDKVTWVRE</sequence>
<evidence type="ECO:0000256" key="3">
    <source>
        <dbReference type="ARBA" id="ARBA00022643"/>
    </source>
</evidence>
<dbReference type="Pfam" id="PF00881">
    <property type="entry name" value="Nitroreductase"/>
    <property type="match status" value="1"/>
</dbReference>
<dbReference type="STRING" id="1075417.SAMN05421823_105303"/>
<feature type="binding site" description="in other chain" evidence="8">
    <location>
        <begin position="133"/>
        <end position="135"/>
    </location>
    <ligand>
        <name>FMN</name>
        <dbReference type="ChEBI" id="CHEBI:58210"/>
        <note>ligand shared between dimeric partners</note>
    </ligand>
</feature>
<proteinExistence type="inferred from homology"/>
<dbReference type="EC" id="1.-.-.-" evidence="7"/>
<feature type="binding site" description="in other chain" evidence="8">
    <location>
        <begin position="16"/>
        <end position="18"/>
    </location>
    <ligand>
        <name>FMN</name>
        <dbReference type="ChEBI" id="CHEBI:58210"/>
        <note>ligand shared between dimeric partners</note>
    </ligand>
</feature>
<dbReference type="InterPro" id="IPR026021">
    <property type="entry name" value="YdjA-like"/>
</dbReference>
<evidence type="ECO:0000256" key="7">
    <source>
        <dbReference type="PIRNR" id="PIRNR000232"/>
    </source>
</evidence>
<gene>
    <name evidence="10" type="ORF">SAMN05421823_105303</name>
</gene>
<dbReference type="SUPFAM" id="SSF55469">
    <property type="entry name" value="FMN-dependent nitroreductase-like"/>
    <property type="match status" value="1"/>
</dbReference>
<comment type="cofactor">
    <cofactor evidence="8">
        <name>FMN</name>
        <dbReference type="ChEBI" id="CHEBI:58210"/>
    </cofactor>
    <text evidence="8">Binds 1 FMN per subunit.</text>
</comment>